<dbReference type="PROSITE" id="PS50096">
    <property type="entry name" value="IQ"/>
    <property type="match status" value="2"/>
</dbReference>
<dbReference type="AlphaFoldDB" id="A0AAV1KMH7"/>
<dbReference type="Pfam" id="PF00612">
    <property type="entry name" value="IQ"/>
    <property type="match status" value="2"/>
</dbReference>
<dbReference type="SMART" id="SM00015">
    <property type="entry name" value="IQ"/>
    <property type="match status" value="2"/>
</dbReference>
<reference evidence="2 3" key="1">
    <citation type="submission" date="2023-11" db="EMBL/GenBank/DDBJ databases">
        <authorList>
            <person name="Hedman E."/>
            <person name="Englund M."/>
            <person name="Stromberg M."/>
            <person name="Nyberg Akerstrom W."/>
            <person name="Nylinder S."/>
            <person name="Jareborg N."/>
            <person name="Kallberg Y."/>
            <person name="Kronander E."/>
        </authorList>
    </citation>
    <scope>NUCLEOTIDE SEQUENCE [LARGE SCALE GENOMIC DNA]</scope>
</reference>
<sequence>MLIAPDRYLTLEKKIIKANNIVRQRAKQRRQKYDKEMQLNLRQDLSLSSQRASEEKEFDPEWEHDLTAQSLLKLEGVSKVIKNDNVNNFDLNNTESGNCNQDKSIETYSKDIKDEDTVEKLSNIEQDYENTANNHTEQKLNPNFHVNNCTRDIEKHGINKSDREDSSDHAEYMVYDTKYVDKIENTESLSVTNIYNIERDYVEPEKIETLVTNYSNDKPVFTNNENVVIPADTNINQNVEDNLKAVNNIHADESISDIETKGILNFVEKIVEKSGVSNTEVCQENMKVHEGDRDNHTEQINYDQNAIVENNIFETDCTNKDTDIITDNKESTVCDEVNKDEYSYQFSEGKLSSDTGEVEIMDTKCLQKETFGKEYKDAIGTGSHDVICIGEENTDIKSVNTPTNYAEMEIKPVINDDQFSPASKINMNENHTAVENANGNENENKLESEALKINSEGLLNTSIVASDANETKVENKLSSQNNDQNKDNATSNNFIEINPNEDSTQSLSKTYLREEGNNNSTENSEIKAIKEDVSTDNPLLCEQNNSSIIQNSDCDINDNSNKEILPNNTCVVEASESKSTKAMDLETAAITIQKVFRNFLFRSKTSSFDESTNIDFNGFEHENNSKDEELTVKNQNINKDRRTLGISRMDTVLQTVNEEKSLSVSTDDSSTLSSAATVIQAHIRGFLVRNRLNRNKTISNTTLVDSDDPSMSLETDPDPTRNKTVLNIHIVPDGSQFMSRDESLLTSVELSLDGSPPTSTNLHPLGYDKNERRKQLKREDAIQSISPPSNSCSRLSEELDSAKELFVNDSSMQTEQKITDEITIDSDMIVGDNSGDILLKESTVEEHHQDQNITLMSDVKHQAKTEISSDESDVITPFVPTEEKNGDTDNSKLLHSGEFHDLVLPTKVSRSETSVVRDFQNVLVYFLVWNNS</sequence>
<keyword evidence="3" id="KW-1185">Reference proteome</keyword>
<comment type="caution">
    <text evidence="2">The sequence shown here is derived from an EMBL/GenBank/DDBJ whole genome shotgun (WGS) entry which is preliminary data.</text>
</comment>
<gene>
    <name evidence="2" type="ORF">PARMNEM_LOCUS5026</name>
</gene>
<name>A0AAV1KMH7_9NEOP</name>
<evidence type="ECO:0000256" key="1">
    <source>
        <dbReference type="SAM" id="MobiDB-lite"/>
    </source>
</evidence>
<accession>A0AAV1KMH7</accession>
<evidence type="ECO:0000313" key="3">
    <source>
        <dbReference type="Proteomes" id="UP001314205"/>
    </source>
</evidence>
<dbReference type="Gene3D" id="1.20.5.190">
    <property type="match status" value="1"/>
</dbReference>
<evidence type="ECO:0000313" key="2">
    <source>
        <dbReference type="EMBL" id="CAK1583660.1"/>
    </source>
</evidence>
<dbReference type="EMBL" id="CAVLGL010000057">
    <property type="protein sequence ID" value="CAK1583660.1"/>
    <property type="molecule type" value="Genomic_DNA"/>
</dbReference>
<dbReference type="InterPro" id="IPR000048">
    <property type="entry name" value="IQ_motif_EF-hand-BS"/>
</dbReference>
<proteinExistence type="predicted"/>
<organism evidence="2 3">
    <name type="scientific">Parnassius mnemosyne</name>
    <name type="common">clouded apollo</name>
    <dbReference type="NCBI Taxonomy" id="213953"/>
    <lineage>
        <taxon>Eukaryota</taxon>
        <taxon>Metazoa</taxon>
        <taxon>Ecdysozoa</taxon>
        <taxon>Arthropoda</taxon>
        <taxon>Hexapoda</taxon>
        <taxon>Insecta</taxon>
        <taxon>Pterygota</taxon>
        <taxon>Neoptera</taxon>
        <taxon>Endopterygota</taxon>
        <taxon>Lepidoptera</taxon>
        <taxon>Glossata</taxon>
        <taxon>Ditrysia</taxon>
        <taxon>Papilionoidea</taxon>
        <taxon>Papilionidae</taxon>
        <taxon>Parnassiinae</taxon>
        <taxon>Parnassini</taxon>
        <taxon>Parnassius</taxon>
        <taxon>Driopa</taxon>
    </lineage>
</organism>
<feature type="compositionally biased region" description="Polar residues" evidence="1">
    <location>
        <begin position="476"/>
        <end position="505"/>
    </location>
</feature>
<protein>
    <submittedName>
        <fullName evidence="2">Uncharacterized protein</fullName>
    </submittedName>
</protein>
<feature type="region of interest" description="Disordered" evidence="1">
    <location>
        <begin position="700"/>
        <end position="720"/>
    </location>
</feature>
<dbReference type="Proteomes" id="UP001314205">
    <property type="component" value="Unassembled WGS sequence"/>
</dbReference>
<feature type="region of interest" description="Disordered" evidence="1">
    <location>
        <begin position="470"/>
        <end position="505"/>
    </location>
</feature>